<dbReference type="Pfam" id="PF00144">
    <property type="entry name" value="Beta-lactamase"/>
    <property type="match status" value="1"/>
</dbReference>
<dbReference type="PANTHER" id="PTHR43319">
    <property type="entry name" value="BETA-LACTAMASE-RELATED"/>
    <property type="match status" value="1"/>
</dbReference>
<protein>
    <submittedName>
        <fullName evidence="3">Beta-lactamase domain-containing protein 2</fullName>
    </submittedName>
</protein>
<keyword evidence="4" id="KW-1185">Reference proteome</keyword>
<evidence type="ECO:0000313" key="4">
    <source>
        <dbReference type="Proteomes" id="UP001152320"/>
    </source>
</evidence>
<organism evidence="3 4">
    <name type="scientific">Holothuria leucospilota</name>
    <name type="common">Black long sea cucumber</name>
    <name type="synonym">Mertensiothuria leucospilota</name>
    <dbReference type="NCBI Taxonomy" id="206669"/>
    <lineage>
        <taxon>Eukaryota</taxon>
        <taxon>Metazoa</taxon>
        <taxon>Echinodermata</taxon>
        <taxon>Eleutherozoa</taxon>
        <taxon>Echinozoa</taxon>
        <taxon>Holothuroidea</taxon>
        <taxon>Aspidochirotacea</taxon>
        <taxon>Aspidochirotida</taxon>
        <taxon>Holothuriidae</taxon>
        <taxon>Holothuria</taxon>
    </lineage>
</organism>
<dbReference type="OrthoDB" id="5946976at2759"/>
<dbReference type="PANTHER" id="PTHR43319:SF3">
    <property type="entry name" value="BETA-LACTAMASE-RELATED DOMAIN-CONTAINING PROTEIN"/>
    <property type="match status" value="1"/>
</dbReference>
<comment type="caution">
    <text evidence="3">The sequence shown here is derived from an EMBL/GenBank/DDBJ whole genome shotgun (WGS) entry which is preliminary data.</text>
</comment>
<name>A0A9Q1HL75_HOLLE</name>
<dbReference type="AlphaFoldDB" id="A0A9Q1HL75"/>
<dbReference type="EMBL" id="JAIZAY010000001">
    <property type="protein sequence ID" value="KAJ8049426.1"/>
    <property type="molecule type" value="Genomic_DNA"/>
</dbReference>
<dbReference type="Gene3D" id="3.40.710.10">
    <property type="entry name" value="DD-peptidase/beta-lactamase superfamily"/>
    <property type="match status" value="1"/>
</dbReference>
<evidence type="ECO:0000259" key="2">
    <source>
        <dbReference type="Pfam" id="PF00144"/>
    </source>
</evidence>
<keyword evidence="1" id="KW-0812">Transmembrane</keyword>
<sequence>MSFLQQALLVVATAIVVAFFIPAFYKPSYPVPEVFGTVAPGFEEVKVVFRENYEDNWDNREAGSAFSVYYKGENVVDLWAGFADMEAKRLWKEDTMTVIFSTTKGLTALCAAMLADRGLIDFKKPVAHYWPEFAQHGKEKITVEQLLEHEAGLLATDSPLSYEILTNYTALDKILAETKPKWEPGTRHGYHGITFGPYVDAIVRRVDPEKRSIGKFFDEEVSKPFDIDAYIGAPLELDHRTGRCTNVQERFSDIIYGLRNVEVIRTLILGRIFGGNESGKLNKLMFETCGNICEAGNIFGASGLGGQVGYADPNFHIGYGFVSRYMSPMGIQMYDPRFKRLKDSMMRAIKNLQERP</sequence>
<dbReference type="Proteomes" id="UP001152320">
    <property type="component" value="Chromosome 1"/>
</dbReference>
<proteinExistence type="predicted"/>
<reference evidence="3" key="1">
    <citation type="submission" date="2021-10" db="EMBL/GenBank/DDBJ databases">
        <title>Tropical sea cucumber genome reveals ecological adaptation and Cuvierian tubules defense mechanism.</title>
        <authorList>
            <person name="Chen T."/>
        </authorList>
    </citation>
    <scope>NUCLEOTIDE SEQUENCE</scope>
    <source>
        <strain evidence="3">Nanhai2018</strain>
        <tissue evidence="3">Muscle</tissue>
    </source>
</reference>
<accession>A0A9Q1HL75</accession>
<gene>
    <name evidence="3" type="ORF">HOLleu_02172</name>
</gene>
<keyword evidence="1" id="KW-1133">Transmembrane helix</keyword>
<keyword evidence="1" id="KW-0472">Membrane</keyword>
<dbReference type="InterPro" id="IPR012338">
    <property type="entry name" value="Beta-lactam/transpept-like"/>
</dbReference>
<feature type="domain" description="Beta-lactamase-related" evidence="2">
    <location>
        <begin position="54"/>
        <end position="242"/>
    </location>
</feature>
<evidence type="ECO:0000256" key="1">
    <source>
        <dbReference type="SAM" id="Phobius"/>
    </source>
</evidence>
<dbReference type="InterPro" id="IPR001466">
    <property type="entry name" value="Beta-lactam-related"/>
</dbReference>
<dbReference type="SUPFAM" id="SSF56601">
    <property type="entry name" value="beta-lactamase/transpeptidase-like"/>
    <property type="match status" value="1"/>
</dbReference>
<dbReference type="InterPro" id="IPR052907">
    <property type="entry name" value="Beta-lactamase/esterase"/>
</dbReference>
<feature type="transmembrane region" description="Helical" evidence="1">
    <location>
        <begin position="7"/>
        <end position="25"/>
    </location>
</feature>
<evidence type="ECO:0000313" key="3">
    <source>
        <dbReference type="EMBL" id="KAJ8049426.1"/>
    </source>
</evidence>